<accession>A0A1K0JC71</accession>
<gene>
    <name evidence="3" type="ORF">CNECB9_2370118</name>
</gene>
<proteinExistence type="predicted"/>
<feature type="region of interest" description="Disordered" evidence="1">
    <location>
        <begin position="205"/>
        <end position="227"/>
    </location>
</feature>
<reference evidence="3" key="1">
    <citation type="submission" date="2016-09" db="EMBL/GenBank/DDBJ databases">
        <authorList>
            <person name="Capua I."/>
            <person name="De Benedictis P."/>
            <person name="Joannis T."/>
            <person name="Lombin L.H."/>
            <person name="Cattoli G."/>
        </authorList>
    </citation>
    <scope>NUCLEOTIDE SEQUENCE</scope>
    <source>
        <strain evidence="3">B9</strain>
    </source>
</reference>
<evidence type="ECO:0000259" key="2">
    <source>
        <dbReference type="Pfam" id="PF20081"/>
    </source>
</evidence>
<protein>
    <recommendedName>
        <fullName evidence="2">DUF6475 domain-containing protein</fullName>
    </recommendedName>
</protein>
<evidence type="ECO:0000313" key="3">
    <source>
        <dbReference type="EMBL" id="SCU75544.1"/>
    </source>
</evidence>
<feature type="domain" description="DUF6475" evidence="2">
    <location>
        <begin position="99"/>
        <end position="188"/>
    </location>
</feature>
<dbReference type="RefSeq" id="WP_340524109.1">
    <property type="nucleotide sequence ID" value="NZ_FMSH01000154.1"/>
</dbReference>
<dbReference type="AlphaFoldDB" id="A0A1K0JC71"/>
<evidence type="ECO:0000256" key="1">
    <source>
        <dbReference type="SAM" id="MobiDB-lite"/>
    </source>
</evidence>
<dbReference type="InterPro" id="IPR045521">
    <property type="entry name" value="DUF6475"/>
</dbReference>
<dbReference type="EMBL" id="FMSH01000154">
    <property type="protein sequence ID" value="SCU75544.1"/>
    <property type="molecule type" value="Genomic_DNA"/>
</dbReference>
<sequence>MMANDAQRFNALMSDVYAFHRQDFSEFAGRIWWNAMRPFDFEAVADAINRHLVNPDSGQYLPKPADVVKMLQGSTQDAALVAWAKVDRGVRTVGTYRSVVFDDPLIHRVLTEMGGWIELGRKTEEEWPFVRNEFVNRYRGYRMRSETPDYPPHLIGMAEAQNAKSGFQVEAPLLLGNPEAAAKVMRQGSNAPLLTVTPMNQYQAPRLADESTDAKAGVQKLPRADSF</sequence>
<name>A0A1K0JC71_CUPNE</name>
<dbReference type="Pfam" id="PF20081">
    <property type="entry name" value="DUF6475"/>
    <property type="match status" value="1"/>
</dbReference>
<organism evidence="3">
    <name type="scientific">Cupriavidus necator</name>
    <name type="common">Alcaligenes eutrophus</name>
    <name type="synonym">Ralstonia eutropha</name>
    <dbReference type="NCBI Taxonomy" id="106590"/>
    <lineage>
        <taxon>Bacteria</taxon>
        <taxon>Pseudomonadati</taxon>
        <taxon>Pseudomonadota</taxon>
        <taxon>Betaproteobacteria</taxon>
        <taxon>Burkholderiales</taxon>
        <taxon>Burkholderiaceae</taxon>
        <taxon>Cupriavidus</taxon>
    </lineage>
</organism>